<gene>
    <name evidence="1" type="ORF">G7Y89_g4907</name>
</gene>
<keyword evidence="2" id="KW-1185">Reference proteome</keyword>
<name>A0A8H4RQP5_9HELO</name>
<evidence type="ECO:0000313" key="1">
    <source>
        <dbReference type="EMBL" id="KAF4633204.1"/>
    </source>
</evidence>
<proteinExistence type="predicted"/>
<reference evidence="1 2" key="1">
    <citation type="submission" date="2020-03" db="EMBL/GenBank/DDBJ databases">
        <title>Draft Genome Sequence of Cudoniella acicularis.</title>
        <authorList>
            <person name="Buettner E."/>
            <person name="Kellner H."/>
        </authorList>
    </citation>
    <scope>NUCLEOTIDE SEQUENCE [LARGE SCALE GENOMIC DNA]</scope>
    <source>
        <strain evidence="1 2">DSM 108380</strain>
    </source>
</reference>
<evidence type="ECO:0000313" key="2">
    <source>
        <dbReference type="Proteomes" id="UP000566819"/>
    </source>
</evidence>
<organism evidence="1 2">
    <name type="scientific">Cudoniella acicularis</name>
    <dbReference type="NCBI Taxonomy" id="354080"/>
    <lineage>
        <taxon>Eukaryota</taxon>
        <taxon>Fungi</taxon>
        <taxon>Dikarya</taxon>
        <taxon>Ascomycota</taxon>
        <taxon>Pezizomycotina</taxon>
        <taxon>Leotiomycetes</taxon>
        <taxon>Helotiales</taxon>
        <taxon>Tricladiaceae</taxon>
        <taxon>Cudoniella</taxon>
    </lineage>
</organism>
<accession>A0A8H4RQP5</accession>
<dbReference type="EMBL" id="JAAMPI010000279">
    <property type="protein sequence ID" value="KAF4633204.1"/>
    <property type="molecule type" value="Genomic_DNA"/>
</dbReference>
<sequence>MAMLEDAGSENAGLSAKLKLDEVTDDDNWGDLLLARPRGSITPGIDAKHRRLGTIRQYVRVESSQIESRDSRPRGLPATTLAIALVDFTNTGEFTGVAKFGEAGNHWCEVCTGTFEGYGRRVGRSLVGGCVPGPEASRWPQATGSWSIPGQRLRVEGLERPRAPRATWLQAAASGKAGQCILQEKTVPRKAAEY</sequence>
<protein>
    <submittedName>
        <fullName evidence="1">Uncharacterized protein</fullName>
    </submittedName>
</protein>
<comment type="caution">
    <text evidence="1">The sequence shown here is derived from an EMBL/GenBank/DDBJ whole genome shotgun (WGS) entry which is preliminary data.</text>
</comment>
<dbReference type="Proteomes" id="UP000566819">
    <property type="component" value="Unassembled WGS sequence"/>
</dbReference>
<dbReference type="AlphaFoldDB" id="A0A8H4RQP5"/>